<name>A0A6C0ACW1_9ZZZZ</name>
<dbReference type="AlphaFoldDB" id="A0A6C0ACW1"/>
<accession>A0A6C0ACW1</accession>
<dbReference type="EMBL" id="MN740550">
    <property type="protein sequence ID" value="QHS77482.1"/>
    <property type="molecule type" value="Genomic_DNA"/>
</dbReference>
<protein>
    <submittedName>
        <fullName evidence="1">Uncharacterized protein</fullName>
    </submittedName>
</protein>
<reference evidence="1" key="1">
    <citation type="journal article" date="2020" name="Nature">
        <title>Giant virus diversity and host interactions through global metagenomics.</title>
        <authorList>
            <person name="Schulz F."/>
            <person name="Roux S."/>
            <person name="Paez-Espino D."/>
            <person name="Jungbluth S."/>
            <person name="Walsh D.A."/>
            <person name="Denef V.J."/>
            <person name="McMahon K.D."/>
            <person name="Konstantinidis K.T."/>
            <person name="Eloe-Fadrosh E.A."/>
            <person name="Kyrpides N.C."/>
            <person name="Woyke T."/>
        </authorList>
    </citation>
    <scope>NUCLEOTIDE SEQUENCE</scope>
    <source>
        <strain evidence="1">GVMAG-S-1004661-13</strain>
    </source>
</reference>
<proteinExistence type="predicted"/>
<evidence type="ECO:0000313" key="1">
    <source>
        <dbReference type="EMBL" id="QHS77482.1"/>
    </source>
</evidence>
<organism evidence="1">
    <name type="scientific">viral metagenome</name>
    <dbReference type="NCBI Taxonomy" id="1070528"/>
    <lineage>
        <taxon>unclassified sequences</taxon>
        <taxon>metagenomes</taxon>
        <taxon>organismal metagenomes</taxon>
    </lineage>
</organism>
<sequence>MTSIFNIKKINSIKDLNIPPHYYFYNLKFTNQLKEILRDQEQNEHFASSIEWKSRYGKLKFNMHNSFLSDYLITDLIIFNSHKLSEDEIPLILSLIKFKGNRNEDNYYLDKWHIFDESMGYDFNPNIEYLKDSPDTYVESIYDMYMVTRVILWIMSSLPKEKVNIHNFNILVKWDEKYELAIQKANIIKNNNKIEKKIVPNTRIEIKGILSKNTFESKFKNFVNSINSELENRQEYDFKNYMEYLEENEKIYVDIKKVLKITNKSSVDLFTKITNKYDNNYINCEGLDKSDVLCRIVNYFYNNKLTKEEADEAFKKTNYFDYFKTVRMKMSFNDYPIINVERFNNEYGDRKAQKLIYK</sequence>